<dbReference type="InterPro" id="IPR011760">
    <property type="entry name" value="PsdUridine_synth_TruD_insert"/>
</dbReference>
<dbReference type="InterPro" id="IPR036047">
    <property type="entry name" value="F-box-like_dom_sf"/>
</dbReference>
<feature type="region of interest" description="Disordered" evidence="5">
    <location>
        <begin position="865"/>
        <end position="943"/>
    </location>
</feature>
<feature type="domain" description="TRUD" evidence="6">
    <location>
        <begin position="265"/>
        <end position="471"/>
    </location>
</feature>
<proteinExistence type="inferred from homology"/>
<keyword evidence="2" id="KW-0819">tRNA processing</keyword>
<evidence type="ECO:0000313" key="7">
    <source>
        <dbReference type="EMBL" id="OZC07446.1"/>
    </source>
</evidence>
<dbReference type="InterPro" id="IPR042214">
    <property type="entry name" value="TruD_catalytic"/>
</dbReference>
<dbReference type="GO" id="GO:0009982">
    <property type="term" value="F:pseudouridine synthase activity"/>
    <property type="evidence" value="ECO:0007669"/>
    <property type="project" value="InterPro"/>
</dbReference>
<dbReference type="SUPFAM" id="SSF81383">
    <property type="entry name" value="F-box domain"/>
    <property type="match status" value="1"/>
</dbReference>
<dbReference type="InterPro" id="IPR020119">
    <property type="entry name" value="PsdUridine_synth_TruD_CS"/>
</dbReference>
<dbReference type="Proteomes" id="UP000242913">
    <property type="component" value="Unassembled WGS sequence"/>
</dbReference>
<dbReference type="PROSITE" id="PS50984">
    <property type="entry name" value="TRUD"/>
    <property type="match status" value="1"/>
</dbReference>
<dbReference type="EMBL" id="KZ270032">
    <property type="protein sequence ID" value="OZC07446.1"/>
    <property type="molecule type" value="Genomic_DNA"/>
</dbReference>
<evidence type="ECO:0000313" key="8">
    <source>
        <dbReference type="Proteomes" id="UP000242913"/>
    </source>
</evidence>
<dbReference type="GO" id="GO:0001522">
    <property type="term" value="P:pseudouridine synthesis"/>
    <property type="evidence" value="ECO:0007669"/>
    <property type="project" value="InterPro"/>
</dbReference>
<dbReference type="Pfam" id="PF01142">
    <property type="entry name" value="TruD"/>
    <property type="match status" value="1"/>
</dbReference>
<dbReference type="GO" id="GO:0003723">
    <property type="term" value="F:RNA binding"/>
    <property type="evidence" value="ECO:0007669"/>
    <property type="project" value="InterPro"/>
</dbReference>
<evidence type="ECO:0000256" key="5">
    <source>
        <dbReference type="SAM" id="MobiDB-lite"/>
    </source>
</evidence>
<gene>
    <name evidence="7" type="ORF">X798_05583</name>
</gene>
<organism evidence="7 8">
    <name type="scientific">Onchocerca flexuosa</name>
    <dbReference type="NCBI Taxonomy" id="387005"/>
    <lineage>
        <taxon>Eukaryota</taxon>
        <taxon>Metazoa</taxon>
        <taxon>Ecdysozoa</taxon>
        <taxon>Nematoda</taxon>
        <taxon>Chromadorea</taxon>
        <taxon>Rhabditida</taxon>
        <taxon>Spirurina</taxon>
        <taxon>Spiruromorpha</taxon>
        <taxon>Filarioidea</taxon>
        <taxon>Onchocercidae</taxon>
        <taxon>Onchocerca</taxon>
    </lineage>
</organism>
<dbReference type="PROSITE" id="PS01268">
    <property type="entry name" value="UPF0024"/>
    <property type="match status" value="1"/>
</dbReference>
<dbReference type="NCBIfam" id="TIGR00094">
    <property type="entry name" value="tRNA_TruD_broad"/>
    <property type="match status" value="1"/>
</dbReference>
<evidence type="ECO:0000259" key="6">
    <source>
        <dbReference type="PROSITE" id="PS50984"/>
    </source>
</evidence>
<keyword evidence="8" id="KW-1185">Reference proteome</keyword>
<dbReference type="GO" id="GO:0008033">
    <property type="term" value="P:tRNA processing"/>
    <property type="evidence" value="ECO:0007669"/>
    <property type="project" value="UniProtKB-KW"/>
</dbReference>
<dbReference type="PANTHER" id="PTHR13326">
    <property type="entry name" value="TRNA PSEUDOURIDINE SYNTHASE D"/>
    <property type="match status" value="1"/>
</dbReference>
<evidence type="ECO:0000256" key="4">
    <source>
        <dbReference type="ARBA" id="ARBA00036943"/>
    </source>
</evidence>
<evidence type="ECO:0000256" key="3">
    <source>
        <dbReference type="ARBA" id="ARBA00023235"/>
    </source>
</evidence>
<sequence>MEEDFFITEYMSCGRNELKCTIKKLYSDFIVNEITPDGTILDIPLPCTTETIVENKEVKNSWTDINDISAPETITQELVSKIDGLLKDGINFVEIPTEDMGKQKRTLIHEWIRNRYNGLLESETVGRAIRVLVPCKQNRKRRTWPADRPDYVHFTLCKENKDTHYALSVISKFLGMKISSFGICGTKDRRALTTQRVSSYRCEIERLQQLNAKLRGIMLTDFTLNSEPCKLGNLWGNRFKIILRDVHPFSEADLIDRIEDFKSNGFINYFGTQRFGSCASNTAEIGIAILKKQWEVALKAILKPRKAHRGIQEALDEWNKSGNASGALKKLTDSQAYTTIEGQLLSSLSKNKCNYHAALLKLARNTRSLYVHAYQSLLWNKVVTRRVKNKVFRAIPGDLNVQGQEIKDFENEEVALPLISGSVKFPDNEVRDWYVEIMAEDGVTIAMEYAIGAVMRPLITKPQNVKYKILTYPEADTKLQADLKGDIASESIGIGDFHAVALEFSLPSGSYATIALREITSKLAVCIKALRNFAITIIRLFAKKLPDHKNQTHNHQTFFADVIWIVSVETEILNMRLSVKSADGKIEVFNGVQNWSFSALHRHVAERFNLKRDFALFFGSHQLPTDDTKLSESDMEFVSGDRLRLVINEKGLFPTDYASGSSCPEISAGTGSNNSNSAVKSETVFEIVLHEMKQKGFERIKYKDGDMRWTFYHPDSVLVVEIDFRVYNDRWVKYVHATASIYHPSGRQFLESVVLEEENENPFLRLLGGSAVAECLFEMLDAKSILRLERTNKHALKLCRSQGMERIWKLYCERDFGKDACALKKESYREAYKRLYIRHVRELNYLRNLLEPDIHSDVPIRISFPTPAHRPENPDPDIPEGPFQPLARNPYMPSSNPFPFPGPGNPFDPFHGRELLPNRPIRPSGIPRVFPRGRSTDQGNMYQ</sequence>
<dbReference type="GO" id="GO:0005634">
    <property type="term" value="C:nucleus"/>
    <property type="evidence" value="ECO:0007669"/>
    <property type="project" value="TreeGrafter"/>
</dbReference>
<keyword evidence="3" id="KW-0413">Isomerase</keyword>
<dbReference type="CDD" id="cd02576">
    <property type="entry name" value="PseudoU_synth_ScPUS7"/>
    <property type="match status" value="1"/>
</dbReference>
<comment type="catalytic activity">
    <reaction evidence="4">
        <text>a uridine in tRNA = a pseudouridine in tRNA</text>
        <dbReference type="Rhea" id="RHEA:54572"/>
        <dbReference type="Rhea" id="RHEA-COMP:13339"/>
        <dbReference type="Rhea" id="RHEA-COMP:13934"/>
        <dbReference type="ChEBI" id="CHEBI:65314"/>
        <dbReference type="ChEBI" id="CHEBI:65315"/>
    </reaction>
</comment>
<reference evidence="7 8" key="1">
    <citation type="submission" date="2015-12" db="EMBL/GenBank/DDBJ databases">
        <title>Draft genome of the nematode, Onchocerca flexuosa.</title>
        <authorList>
            <person name="Mitreva M."/>
        </authorList>
    </citation>
    <scope>NUCLEOTIDE SEQUENCE [LARGE SCALE GENOMIC DNA]</scope>
    <source>
        <strain evidence="7">Red Deer</strain>
    </source>
</reference>
<dbReference type="PANTHER" id="PTHR13326:SF31">
    <property type="entry name" value="PSEUDOURIDYLATE SYNTHASE 7 HOMOLOG"/>
    <property type="match status" value="1"/>
</dbReference>
<dbReference type="AlphaFoldDB" id="A0A238BRF2"/>
<feature type="compositionally biased region" description="Pro residues" evidence="5">
    <location>
        <begin position="896"/>
        <end position="906"/>
    </location>
</feature>
<accession>A0A238BRF2</accession>
<dbReference type="SUPFAM" id="SSF55120">
    <property type="entry name" value="Pseudouridine synthase"/>
    <property type="match status" value="1"/>
</dbReference>
<evidence type="ECO:0000256" key="2">
    <source>
        <dbReference type="ARBA" id="ARBA00022694"/>
    </source>
</evidence>
<dbReference type="OrthoDB" id="447290at2759"/>
<dbReference type="InterPro" id="IPR020103">
    <property type="entry name" value="PsdUridine_synth_cat_dom_sf"/>
</dbReference>
<protein>
    <recommendedName>
        <fullName evidence="6">TRUD domain-containing protein</fullName>
    </recommendedName>
</protein>
<dbReference type="Gene3D" id="3.30.2350.20">
    <property type="entry name" value="TruD, catalytic domain"/>
    <property type="match status" value="2"/>
</dbReference>
<name>A0A238BRF2_9BILA</name>
<evidence type="ECO:0000256" key="1">
    <source>
        <dbReference type="ARBA" id="ARBA00007953"/>
    </source>
</evidence>
<dbReference type="InterPro" id="IPR001656">
    <property type="entry name" value="PsdUridine_synth_TruD"/>
</dbReference>
<comment type="similarity">
    <text evidence="1">Belongs to the pseudouridine synthase TruD family.</text>
</comment>